<feature type="region of interest" description="Disordered" evidence="1">
    <location>
        <begin position="78"/>
        <end position="99"/>
    </location>
</feature>
<dbReference type="Proteomes" id="UP000324832">
    <property type="component" value="Unassembled WGS sequence"/>
</dbReference>
<evidence type="ECO:0000256" key="2">
    <source>
        <dbReference type="SAM" id="SignalP"/>
    </source>
</evidence>
<feature type="chain" id="PRO_5023117073" evidence="2">
    <location>
        <begin position="17"/>
        <end position="99"/>
    </location>
</feature>
<name>A0A5E4R9H8_9NEOP</name>
<proteinExistence type="predicted"/>
<accession>A0A5E4R9H8</accession>
<evidence type="ECO:0000313" key="3">
    <source>
        <dbReference type="EMBL" id="VVD05922.1"/>
    </source>
</evidence>
<gene>
    <name evidence="3" type="ORF">LSINAPIS_LOCUS15374</name>
</gene>
<feature type="signal peptide" evidence="2">
    <location>
        <begin position="1"/>
        <end position="16"/>
    </location>
</feature>
<evidence type="ECO:0000313" key="4">
    <source>
        <dbReference type="Proteomes" id="UP000324832"/>
    </source>
</evidence>
<evidence type="ECO:0000256" key="1">
    <source>
        <dbReference type="SAM" id="MobiDB-lite"/>
    </source>
</evidence>
<reference evidence="3 4" key="1">
    <citation type="submission" date="2017-07" db="EMBL/GenBank/DDBJ databases">
        <authorList>
            <person name="Talla V."/>
            <person name="Backstrom N."/>
        </authorList>
    </citation>
    <scope>NUCLEOTIDE SEQUENCE [LARGE SCALE GENOMIC DNA]</scope>
</reference>
<keyword evidence="4" id="KW-1185">Reference proteome</keyword>
<dbReference type="AlphaFoldDB" id="A0A5E4R9H8"/>
<keyword evidence="2" id="KW-0732">Signal</keyword>
<protein>
    <submittedName>
        <fullName evidence="3">Uncharacterized protein</fullName>
    </submittedName>
</protein>
<dbReference type="EMBL" id="FZQP02007045">
    <property type="protein sequence ID" value="VVD05922.1"/>
    <property type="molecule type" value="Genomic_DNA"/>
</dbReference>
<organism evidence="3 4">
    <name type="scientific">Leptidea sinapis</name>
    <dbReference type="NCBI Taxonomy" id="189913"/>
    <lineage>
        <taxon>Eukaryota</taxon>
        <taxon>Metazoa</taxon>
        <taxon>Ecdysozoa</taxon>
        <taxon>Arthropoda</taxon>
        <taxon>Hexapoda</taxon>
        <taxon>Insecta</taxon>
        <taxon>Pterygota</taxon>
        <taxon>Neoptera</taxon>
        <taxon>Endopterygota</taxon>
        <taxon>Lepidoptera</taxon>
        <taxon>Glossata</taxon>
        <taxon>Ditrysia</taxon>
        <taxon>Papilionoidea</taxon>
        <taxon>Pieridae</taxon>
        <taxon>Dismorphiinae</taxon>
        <taxon>Leptidea</taxon>
    </lineage>
</organism>
<sequence length="99" mass="10355">MQSLVVFLALASVACGSYLPLAQPPHHPAVIRSDAKEKVIILAVGQYWRSPGVSIVSSKMDGSRCSVVERSGRGVVERSGRGVVGDDGSDESGAGIFKN</sequence>